<dbReference type="InterPro" id="IPR046522">
    <property type="entry name" value="DUF6699"/>
</dbReference>
<feature type="domain" description="DUF6699" evidence="1">
    <location>
        <begin position="122"/>
        <end position="248"/>
    </location>
</feature>
<comment type="caution">
    <text evidence="2">The sequence shown here is derived from an EMBL/GenBank/DDBJ whole genome shotgun (WGS) entry which is preliminary data.</text>
</comment>
<protein>
    <recommendedName>
        <fullName evidence="1">DUF6699 domain-containing protein</fullName>
    </recommendedName>
</protein>
<name>A0AAW0DRH5_9AGAR</name>
<dbReference type="EMBL" id="JAYKXP010000009">
    <property type="protein sequence ID" value="KAK7054446.1"/>
    <property type="molecule type" value="Genomic_DNA"/>
</dbReference>
<organism evidence="2 3">
    <name type="scientific">Paramarasmius palmivorus</name>
    <dbReference type="NCBI Taxonomy" id="297713"/>
    <lineage>
        <taxon>Eukaryota</taxon>
        <taxon>Fungi</taxon>
        <taxon>Dikarya</taxon>
        <taxon>Basidiomycota</taxon>
        <taxon>Agaricomycotina</taxon>
        <taxon>Agaricomycetes</taxon>
        <taxon>Agaricomycetidae</taxon>
        <taxon>Agaricales</taxon>
        <taxon>Marasmiineae</taxon>
        <taxon>Marasmiaceae</taxon>
        <taxon>Paramarasmius</taxon>
    </lineage>
</organism>
<accession>A0AAW0DRH5</accession>
<proteinExistence type="predicted"/>
<evidence type="ECO:0000313" key="3">
    <source>
        <dbReference type="Proteomes" id="UP001383192"/>
    </source>
</evidence>
<evidence type="ECO:0000313" key="2">
    <source>
        <dbReference type="EMBL" id="KAK7054446.1"/>
    </source>
</evidence>
<keyword evidence="3" id="KW-1185">Reference proteome</keyword>
<dbReference type="Proteomes" id="UP001383192">
    <property type="component" value="Unassembled WGS sequence"/>
</dbReference>
<dbReference type="Pfam" id="PF20415">
    <property type="entry name" value="DUF6699"/>
    <property type="match status" value="1"/>
</dbReference>
<gene>
    <name evidence="2" type="ORF">VNI00_003644</name>
</gene>
<reference evidence="2 3" key="1">
    <citation type="submission" date="2024-01" db="EMBL/GenBank/DDBJ databases">
        <title>A draft genome for a cacao thread blight-causing isolate of Paramarasmius palmivorus.</title>
        <authorList>
            <person name="Baruah I.K."/>
            <person name="Bukari Y."/>
            <person name="Amoako-Attah I."/>
            <person name="Meinhardt L.W."/>
            <person name="Bailey B.A."/>
            <person name="Cohen S.P."/>
        </authorList>
    </citation>
    <scope>NUCLEOTIDE SEQUENCE [LARGE SCALE GENOMIC DNA]</scope>
    <source>
        <strain evidence="2 3">GH-12</strain>
    </source>
</reference>
<dbReference type="AlphaFoldDB" id="A0AAW0DRH5"/>
<evidence type="ECO:0000259" key="1">
    <source>
        <dbReference type="Pfam" id="PF20415"/>
    </source>
</evidence>
<sequence length="269" mass="31334">MRAEALKIARIVHRAKAEVRWLLPIPGVFSLPAALETPSIEEQKKAANLKYTYDRENRIPMIEKSRLKAEVISLNWVLRCQDALRKRTPDNAHLCRVFDIAFQPDPHPHNPNGRYKPGARIWDMQRRMYLPDQVVREHFEQPASSHCTLYKMHIIVSANPEWSTVVERRRGIRCLDVFRAVYDMLQKPLTRRELGMIPPGSLRYCEDAQNARIKDTPVLEEAERRRGILRIDSFVNYRFLQGLTQKDDVWMLDTCSPDGKPFPQPLTPA</sequence>